<dbReference type="EMBL" id="BAAATZ010000029">
    <property type="protein sequence ID" value="GAA2735275.1"/>
    <property type="molecule type" value="Genomic_DNA"/>
</dbReference>
<comment type="caution">
    <text evidence="2">The sequence shown here is derived from an EMBL/GenBank/DDBJ whole genome shotgun (WGS) entry which is preliminary data.</text>
</comment>
<organism evidence="2 3">
    <name type="scientific">Actinocorallia aurantiaca</name>
    <dbReference type="NCBI Taxonomy" id="46204"/>
    <lineage>
        <taxon>Bacteria</taxon>
        <taxon>Bacillati</taxon>
        <taxon>Actinomycetota</taxon>
        <taxon>Actinomycetes</taxon>
        <taxon>Streptosporangiales</taxon>
        <taxon>Thermomonosporaceae</taxon>
        <taxon>Actinocorallia</taxon>
    </lineage>
</organism>
<keyword evidence="2" id="KW-0378">Hydrolase</keyword>
<evidence type="ECO:0000313" key="3">
    <source>
        <dbReference type="Proteomes" id="UP001501842"/>
    </source>
</evidence>
<name>A0ABP6H5M8_9ACTN</name>
<dbReference type="SUPFAM" id="SSF53474">
    <property type="entry name" value="alpha/beta-Hydrolases"/>
    <property type="match status" value="1"/>
</dbReference>
<proteinExistence type="predicted"/>
<dbReference type="GO" id="GO:0016787">
    <property type="term" value="F:hydrolase activity"/>
    <property type="evidence" value="ECO:0007669"/>
    <property type="project" value="UniProtKB-KW"/>
</dbReference>
<evidence type="ECO:0000259" key="1">
    <source>
        <dbReference type="Pfam" id="PF12697"/>
    </source>
</evidence>
<dbReference type="Gene3D" id="3.40.50.1820">
    <property type="entry name" value="alpha/beta hydrolase"/>
    <property type="match status" value="1"/>
</dbReference>
<keyword evidence="3" id="KW-1185">Reference proteome</keyword>
<sequence>MSTIYKSEAGGNAIRRRYREALEDWPVPAEHVRVKTREGETFVVSSGPREAPPLLLLHGSGTNTAMWMGDVAVWSRHFRVHAVDLVGEPGLSAQSRPPLASDALALWLDDVLEGLGITSASIVGASLGGWLALDYAVRRPDRVARLALLCPGGVGGQKTGWLFKALFLRMFGVKGIRRSARVVTGLDTSLDQHVLDSLALTFNHFKPRTERLPVFPDDALRGLAMPVLVVVGGRDVMLDSHATARRVRECVPHATVNLLPEVGHAILGQTDSVLAFLRDEENGHA</sequence>
<dbReference type="PRINTS" id="PR00111">
    <property type="entry name" value="ABHYDROLASE"/>
</dbReference>
<evidence type="ECO:0000313" key="2">
    <source>
        <dbReference type="EMBL" id="GAA2735275.1"/>
    </source>
</evidence>
<protein>
    <submittedName>
        <fullName evidence="2">Alpha/beta hydrolase</fullName>
    </submittedName>
</protein>
<feature type="domain" description="AB hydrolase-1" evidence="1">
    <location>
        <begin position="54"/>
        <end position="269"/>
    </location>
</feature>
<dbReference type="InterPro" id="IPR000073">
    <property type="entry name" value="AB_hydrolase_1"/>
</dbReference>
<accession>A0ABP6H5M8</accession>
<reference evidence="3" key="1">
    <citation type="journal article" date="2019" name="Int. J. Syst. Evol. Microbiol.">
        <title>The Global Catalogue of Microorganisms (GCM) 10K type strain sequencing project: providing services to taxonomists for standard genome sequencing and annotation.</title>
        <authorList>
            <consortium name="The Broad Institute Genomics Platform"/>
            <consortium name="The Broad Institute Genome Sequencing Center for Infectious Disease"/>
            <person name="Wu L."/>
            <person name="Ma J."/>
        </authorList>
    </citation>
    <scope>NUCLEOTIDE SEQUENCE [LARGE SCALE GENOMIC DNA]</scope>
    <source>
        <strain evidence="3">JCM 8201</strain>
    </source>
</reference>
<dbReference type="InterPro" id="IPR029058">
    <property type="entry name" value="AB_hydrolase_fold"/>
</dbReference>
<dbReference type="RefSeq" id="WP_344455289.1">
    <property type="nucleotide sequence ID" value="NZ_BAAATZ010000029.1"/>
</dbReference>
<gene>
    <name evidence="2" type="ORF">GCM10010439_59660</name>
</gene>
<dbReference type="InterPro" id="IPR050266">
    <property type="entry name" value="AB_hydrolase_sf"/>
</dbReference>
<dbReference type="Pfam" id="PF12697">
    <property type="entry name" value="Abhydrolase_6"/>
    <property type="match status" value="1"/>
</dbReference>
<dbReference type="PANTHER" id="PTHR43798:SF33">
    <property type="entry name" value="HYDROLASE, PUTATIVE (AFU_ORTHOLOGUE AFUA_2G14860)-RELATED"/>
    <property type="match status" value="1"/>
</dbReference>
<dbReference type="PANTHER" id="PTHR43798">
    <property type="entry name" value="MONOACYLGLYCEROL LIPASE"/>
    <property type="match status" value="1"/>
</dbReference>
<dbReference type="Proteomes" id="UP001501842">
    <property type="component" value="Unassembled WGS sequence"/>
</dbReference>